<evidence type="ECO:0000256" key="1">
    <source>
        <dbReference type="SAM" id="Phobius"/>
    </source>
</evidence>
<keyword evidence="1" id="KW-0812">Transmembrane</keyword>
<feature type="transmembrane region" description="Helical" evidence="1">
    <location>
        <begin position="12"/>
        <end position="33"/>
    </location>
</feature>
<gene>
    <name evidence="2" type="ORF">H9851_05880</name>
</gene>
<proteinExistence type="predicted"/>
<name>A0A9D1W108_9FIRM</name>
<dbReference type="AlphaFoldDB" id="A0A9D1W108"/>
<organism evidence="2 3">
    <name type="scientific">Candidatus Borkfalkia faecavium</name>
    <dbReference type="NCBI Taxonomy" id="2838508"/>
    <lineage>
        <taxon>Bacteria</taxon>
        <taxon>Bacillati</taxon>
        <taxon>Bacillota</taxon>
        <taxon>Clostridia</taxon>
        <taxon>Christensenellales</taxon>
        <taxon>Christensenellaceae</taxon>
        <taxon>Candidatus Borkfalkia</taxon>
    </lineage>
</organism>
<feature type="transmembrane region" description="Helical" evidence="1">
    <location>
        <begin position="67"/>
        <end position="85"/>
    </location>
</feature>
<feature type="transmembrane region" description="Helical" evidence="1">
    <location>
        <begin position="105"/>
        <end position="126"/>
    </location>
</feature>
<dbReference type="EMBL" id="DXEW01000029">
    <property type="protein sequence ID" value="HIX50796.1"/>
    <property type="molecule type" value="Genomic_DNA"/>
</dbReference>
<reference evidence="2" key="2">
    <citation type="submission" date="2021-04" db="EMBL/GenBank/DDBJ databases">
        <authorList>
            <person name="Gilroy R."/>
        </authorList>
    </citation>
    <scope>NUCLEOTIDE SEQUENCE</scope>
    <source>
        <strain evidence="2">2189</strain>
    </source>
</reference>
<evidence type="ECO:0000313" key="2">
    <source>
        <dbReference type="EMBL" id="HIX50796.1"/>
    </source>
</evidence>
<feature type="transmembrane region" description="Helical" evidence="1">
    <location>
        <begin position="39"/>
        <end position="60"/>
    </location>
</feature>
<evidence type="ECO:0000313" key="3">
    <source>
        <dbReference type="Proteomes" id="UP000886847"/>
    </source>
</evidence>
<reference evidence="2" key="1">
    <citation type="journal article" date="2021" name="PeerJ">
        <title>Extensive microbial diversity within the chicken gut microbiome revealed by metagenomics and culture.</title>
        <authorList>
            <person name="Gilroy R."/>
            <person name="Ravi A."/>
            <person name="Getino M."/>
            <person name="Pursley I."/>
            <person name="Horton D.L."/>
            <person name="Alikhan N.F."/>
            <person name="Baker D."/>
            <person name="Gharbi K."/>
            <person name="Hall N."/>
            <person name="Watson M."/>
            <person name="Adriaenssens E.M."/>
            <person name="Foster-Nyarko E."/>
            <person name="Jarju S."/>
            <person name="Secka A."/>
            <person name="Antonio M."/>
            <person name="Oren A."/>
            <person name="Chaudhuri R.R."/>
            <person name="La Ragione R."/>
            <person name="Hildebrand F."/>
            <person name="Pallen M.J."/>
        </authorList>
    </citation>
    <scope>NUCLEOTIDE SEQUENCE</scope>
    <source>
        <strain evidence="2">2189</strain>
    </source>
</reference>
<keyword evidence="1" id="KW-0472">Membrane</keyword>
<protein>
    <submittedName>
        <fullName evidence="2">Uncharacterized protein</fullName>
    </submittedName>
</protein>
<dbReference type="Proteomes" id="UP000886847">
    <property type="component" value="Unassembled WGS sequence"/>
</dbReference>
<sequence>MNIKQIMQNKRSGFYVGAAGALLALVTLFIYLAMNSMYFTGWVVAGLIAGIVVFALAALFRLRFLYILSYACYMFAFYHFLVLEVEFRMDILVDPQQGFFALDGIFFAAVIAFIACIAVTIVASCMKQEKTEE</sequence>
<accession>A0A9D1W108</accession>
<comment type="caution">
    <text evidence="2">The sequence shown here is derived from an EMBL/GenBank/DDBJ whole genome shotgun (WGS) entry which is preliminary data.</text>
</comment>
<keyword evidence="1" id="KW-1133">Transmembrane helix</keyword>